<comment type="subcellular location">
    <subcellularLocation>
        <location evidence="1">Membrane</location>
    </subcellularLocation>
</comment>
<accession>A0A061I5D6</accession>
<reference evidence="8" key="1">
    <citation type="journal article" date="2013" name="Nat. Biotechnol.">
        <title>Chinese hamster genome sequenced from sorted chromosomes.</title>
        <authorList>
            <person name="Brinkrolf K."/>
            <person name="Rupp O."/>
            <person name="Laux H."/>
            <person name="Kollin F."/>
            <person name="Ernst W."/>
            <person name="Linke B."/>
            <person name="Kofler R."/>
            <person name="Romand S."/>
            <person name="Hesse F."/>
            <person name="Budach W.E."/>
            <person name="Galosy S."/>
            <person name="Muller D."/>
            <person name="Noll T."/>
            <person name="Wienberg J."/>
            <person name="Jostock T."/>
            <person name="Leonard M."/>
            <person name="Grillari J."/>
            <person name="Tauch A."/>
            <person name="Goesmann A."/>
            <person name="Helk B."/>
            <person name="Mott J.E."/>
            <person name="Puhler A."/>
            <person name="Borth N."/>
        </authorList>
    </citation>
    <scope>NUCLEOTIDE SEQUENCE [LARGE SCALE GENOMIC DNA]</scope>
    <source>
        <strain evidence="8">17A/GY</strain>
    </source>
</reference>
<feature type="domain" description="Receptor ligand binding region" evidence="6">
    <location>
        <begin position="27"/>
        <end position="249"/>
    </location>
</feature>
<dbReference type="Pfam" id="PF01094">
    <property type="entry name" value="ANF_receptor"/>
    <property type="match status" value="1"/>
</dbReference>
<keyword evidence="2" id="KW-0812">Transmembrane</keyword>
<gene>
    <name evidence="7" type="ORF">H671_4g13246</name>
</gene>
<evidence type="ECO:0000256" key="3">
    <source>
        <dbReference type="ARBA" id="ARBA00022729"/>
    </source>
</evidence>
<name>A0A061I5D6_CRIGR</name>
<evidence type="ECO:0000256" key="4">
    <source>
        <dbReference type="ARBA" id="ARBA00022989"/>
    </source>
</evidence>
<proteinExistence type="predicted"/>
<dbReference type="AlphaFoldDB" id="A0A061I5D6"/>
<evidence type="ECO:0000313" key="8">
    <source>
        <dbReference type="Proteomes" id="UP000030759"/>
    </source>
</evidence>
<protein>
    <submittedName>
        <fullName evidence="7">Glutamate receptor, ionotropic kainate 2-like protein</fullName>
    </submittedName>
</protein>
<evidence type="ECO:0000256" key="5">
    <source>
        <dbReference type="ARBA" id="ARBA00023136"/>
    </source>
</evidence>
<evidence type="ECO:0000259" key="6">
    <source>
        <dbReference type="Pfam" id="PF01094"/>
    </source>
</evidence>
<keyword evidence="5" id="KW-0472">Membrane</keyword>
<dbReference type="Gene3D" id="3.40.50.2300">
    <property type="match status" value="2"/>
</dbReference>
<evidence type="ECO:0000256" key="1">
    <source>
        <dbReference type="ARBA" id="ARBA00004370"/>
    </source>
</evidence>
<dbReference type="GO" id="GO:0016020">
    <property type="term" value="C:membrane"/>
    <property type="evidence" value="ECO:0007669"/>
    <property type="project" value="UniProtKB-SubCell"/>
</dbReference>
<keyword evidence="7" id="KW-0675">Receptor</keyword>
<dbReference type="Proteomes" id="UP000030759">
    <property type="component" value="Unassembled WGS sequence"/>
</dbReference>
<keyword evidence="4" id="KW-1133">Transmembrane helix</keyword>
<organism evidence="7 8">
    <name type="scientific">Cricetulus griseus</name>
    <name type="common">Chinese hamster</name>
    <name type="synonym">Cricetulus barabensis griseus</name>
    <dbReference type="NCBI Taxonomy" id="10029"/>
    <lineage>
        <taxon>Eukaryota</taxon>
        <taxon>Metazoa</taxon>
        <taxon>Chordata</taxon>
        <taxon>Craniata</taxon>
        <taxon>Vertebrata</taxon>
        <taxon>Euteleostomi</taxon>
        <taxon>Mammalia</taxon>
        <taxon>Eutheria</taxon>
        <taxon>Euarchontoglires</taxon>
        <taxon>Glires</taxon>
        <taxon>Rodentia</taxon>
        <taxon>Myomorpha</taxon>
        <taxon>Muroidea</taxon>
        <taxon>Cricetidae</taxon>
        <taxon>Cricetinae</taxon>
        <taxon>Cricetulus</taxon>
    </lineage>
</organism>
<dbReference type="SUPFAM" id="SSF53822">
    <property type="entry name" value="Periplasmic binding protein-like I"/>
    <property type="match status" value="1"/>
</dbReference>
<dbReference type="EMBL" id="KE675856">
    <property type="protein sequence ID" value="ERE74686.1"/>
    <property type="molecule type" value="Genomic_DNA"/>
</dbReference>
<dbReference type="InterPro" id="IPR001828">
    <property type="entry name" value="ANF_lig-bd_rcpt"/>
</dbReference>
<evidence type="ECO:0000256" key="2">
    <source>
        <dbReference type="ARBA" id="ARBA00022692"/>
    </source>
</evidence>
<dbReference type="InterPro" id="IPR028082">
    <property type="entry name" value="Peripla_BP_I"/>
</dbReference>
<sequence>MYQLSPYGYLPAAAILDDPMECSRGERLSITLAKNRINRAPERLGKAKVEVDIFELLRDSEYETAETMCQILPKGVVAVLGPSSSPASSSIISNICGEKEIFVLPPPHLNFQELWFLVPHFKVAPEEFVRFQLQRFTTLNLHPSNTDISVAVAGILNFFNCTTACLICAKAECLLNLEKLLRQFLISKDTLSVRMLDDTRDPTPLLKEIRDDKTATIIIHANASMSHTILLKAAELGMVSAYYTYIFTNLGCEFSDLPPENLPGELEKTQTWLFDRQAFNLLVQLLDESMV</sequence>
<keyword evidence="3" id="KW-0732">Signal</keyword>
<evidence type="ECO:0000313" key="7">
    <source>
        <dbReference type="EMBL" id="ERE74686.1"/>
    </source>
</evidence>